<feature type="transmembrane region" description="Helical" evidence="1">
    <location>
        <begin position="6"/>
        <end position="28"/>
    </location>
</feature>
<organism evidence="2 3">
    <name type="scientific">Leucobacter denitrificans</name>
    <dbReference type="NCBI Taxonomy" id="683042"/>
    <lineage>
        <taxon>Bacteria</taxon>
        <taxon>Bacillati</taxon>
        <taxon>Actinomycetota</taxon>
        <taxon>Actinomycetes</taxon>
        <taxon>Micrococcales</taxon>
        <taxon>Microbacteriaceae</taxon>
        <taxon>Leucobacter</taxon>
    </lineage>
</organism>
<feature type="transmembrane region" description="Helical" evidence="1">
    <location>
        <begin position="40"/>
        <end position="63"/>
    </location>
</feature>
<proteinExistence type="predicted"/>
<sequence>MEILKGILLVLHIIGFGAVFGSTLAQLMNVKKGTAKVANGIMHGALLLLVTGLALVGMVYATGGSPDNAKIGVKLLVLIALFVVVLMNRKKEQASGGVLGAIAGLAALNVAIAVLW</sequence>
<dbReference type="AlphaFoldDB" id="A0A7G9S6J9"/>
<feature type="transmembrane region" description="Helical" evidence="1">
    <location>
        <begin position="94"/>
        <end position="115"/>
    </location>
</feature>
<name>A0A7G9S6J9_9MICO</name>
<dbReference type="Proteomes" id="UP000515934">
    <property type="component" value="Chromosome"/>
</dbReference>
<accession>A0A7G9S6J9</accession>
<keyword evidence="1" id="KW-1133">Transmembrane helix</keyword>
<feature type="transmembrane region" description="Helical" evidence="1">
    <location>
        <begin position="69"/>
        <end position="87"/>
    </location>
</feature>
<evidence type="ECO:0000256" key="1">
    <source>
        <dbReference type="SAM" id="Phobius"/>
    </source>
</evidence>
<evidence type="ECO:0000313" key="3">
    <source>
        <dbReference type="Proteomes" id="UP000515934"/>
    </source>
</evidence>
<keyword evidence="1" id="KW-0472">Membrane</keyword>
<evidence type="ECO:0008006" key="4">
    <source>
        <dbReference type="Google" id="ProtNLM"/>
    </source>
</evidence>
<reference evidence="2 3" key="1">
    <citation type="submission" date="2020-08" db="EMBL/GenBank/DDBJ databases">
        <title>Genome sequence of Leucobacter denitrificans KACC 14055T.</title>
        <authorList>
            <person name="Hyun D.-W."/>
            <person name="Bae J.-W."/>
        </authorList>
    </citation>
    <scope>NUCLEOTIDE SEQUENCE [LARGE SCALE GENOMIC DNA]</scope>
    <source>
        <strain evidence="2 3">KACC 14055</strain>
    </source>
</reference>
<dbReference type="KEGG" id="ldn:H9L06_03905"/>
<protein>
    <recommendedName>
        <fullName evidence="4">Integral membrane protein</fullName>
    </recommendedName>
</protein>
<evidence type="ECO:0000313" key="2">
    <source>
        <dbReference type="EMBL" id="QNN63474.1"/>
    </source>
</evidence>
<gene>
    <name evidence="2" type="ORF">H9L06_03905</name>
</gene>
<keyword evidence="3" id="KW-1185">Reference proteome</keyword>
<keyword evidence="1" id="KW-0812">Transmembrane</keyword>
<dbReference type="RefSeq" id="WP_187555941.1">
    <property type="nucleotide sequence ID" value="NZ_CP060716.1"/>
</dbReference>
<dbReference type="EMBL" id="CP060716">
    <property type="protein sequence ID" value="QNN63474.1"/>
    <property type="molecule type" value="Genomic_DNA"/>
</dbReference>